<dbReference type="InterPro" id="IPR041546">
    <property type="entry name" value="ClpA/ClpB_AAA_lid"/>
</dbReference>
<dbReference type="Pfam" id="PF10431">
    <property type="entry name" value="ClpB_D2-small"/>
    <property type="match status" value="1"/>
</dbReference>
<dbReference type="PANTHER" id="PTHR11638:SF175">
    <property type="entry name" value="ATP-DEPENDENT CLP PROTEASE, ATP-BINDING SUBUNIT CLPC"/>
    <property type="match status" value="1"/>
</dbReference>
<sequence>FDILLSILSDKDLITGSYVMKASKINDSDSLEILKNSLRQLVKKGEEQSQFIVFDVVESPDTKKMYMEAERFAQEMGDSAIEPEHIVSAVYLTNIPSREILDSVEFDLTKYIGIIKKGRGKDEDSDGMETDSSSLTPIADYLCRDLTKMAREDNLDPALGRDSEIERVLQILGRRKKNNPVLIGKPGVGKTAIVEALADRIVRNLVPDVIKNKRILSLDVGSLVAGTKYRGQFEERLKNLIKELEENKNIILFIDELHTIIGTGSAEGSIDAANMLKPQLSRGEIQCIGATTLTEYHKYIEKDGALERRFQPVDVKEMEVAETISILKRIKHKYEDFHNVEYSDMAVEEAVRLSEMYITDRVLPDKAIDVIDEAGSKVNMELSIKINNQIEKMEKELKETVSQKEFFASVNKYKLAGEKRTKQLELENKIKALKEIHTKEHNKMKVTETVIKEVISLWTGIPIDKLSAENQKDLVKLEQSFLSEVIGQDHAVSTVSKAIKLTLLGIKNPAKPRISMLFLGPSGVGKTMLAKKISDLVHSHKDAYMRFDMSEYALEHEVAKMVGSPPGYVGFEEPGRLTEFVKRNPYSLLLFDEIEKAHPNVYNIFLQILDAGILTDAHHRTVDFKNTIIIFTSNIGTSENLKQAGFNEISSDSERLKENLIDKMKDTFKVEFINRLDNVIVFNRLTKENIKEIMFKHLINLKETYLKKNFRISFSNDIAGFLTDNTYDESVGARIVDRAIQENIENKITEEILSDKFTSLRELCFEVSEKKLITSYREIAKNAVKAEEDH</sequence>
<dbReference type="SUPFAM" id="SSF52540">
    <property type="entry name" value="P-loop containing nucleoside triphosphate hydrolases"/>
    <property type="match status" value="2"/>
</dbReference>
<evidence type="ECO:0000259" key="4">
    <source>
        <dbReference type="SMART" id="SM00382"/>
    </source>
</evidence>
<dbReference type="InterPro" id="IPR001270">
    <property type="entry name" value="ClpA/B"/>
</dbReference>
<protein>
    <submittedName>
        <fullName evidence="6">ATP-dependent Clp protease ATP-binding subunit ClpC</fullName>
    </submittedName>
</protein>
<evidence type="ECO:0000313" key="6">
    <source>
        <dbReference type="EMBL" id="HAV92607.1"/>
    </source>
</evidence>
<keyword evidence="2 6" id="KW-0067">ATP-binding</keyword>
<dbReference type="Pfam" id="PF17871">
    <property type="entry name" value="AAA_lid_9"/>
    <property type="match status" value="1"/>
</dbReference>
<dbReference type="GO" id="GO:0008233">
    <property type="term" value="F:peptidase activity"/>
    <property type="evidence" value="ECO:0007669"/>
    <property type="project" value="UniProtKB-KW"/>
</dbReference>
<dbReference type="GO" id="GO:0005524">
    <property type="term" value="F:ATP binding"/>
    <property type="evidence" value="ECO:0007669"/>
    <property type="project" value="UniProtKB-KW"/>
</dbReference>
<dbReference type="GO" id="GO:0005737">
    <property type="term" value="C:cytoplasm"/>
    <property type="evidence" value="ECO:0007669"/>
    <property type="project" value="TreeGrafter"/>
</dbReference>
<evidence type="ECO:0000256" key="3">
    <source>
        <dbReference type="ARBA" id="ARBA00023186"/>
    </source>
</evidence>
<dbReference type="EMBL" id="DMZY01000161">
    <property type="protein sequence ID" value="HAV92607.1"/>
    <property type="molecule type" value="Genomic_DNA"/>
</dbReference>
<dbReference type="GO" id="GO:0006508">
    <property type="term" value="P:proteolysis"/>
    <property type="evidence" value="ECO:0007669"/>
    <property type="project" value="UniProtKB-KW"/>
</dbReference>
<evidence type="ECO:0000256" key="1">
    <source>
        <dbReference type="ARBA" id="ARBA00022741"/>
    </source>
</evidence>
<dbReference type="AlphaFoldDB" id="A0A350HAP1"/>
<gene>
    <name evidence="6" type="ORF">DCW38_05440</name>
</gene>
<dbReference type="InterPro" id="IPR019489">
    <property type="entry name" value="Clp_ATPase_C"/>
</dbReference>
<name>A0A350HAP1_UNCW3</name>
<dbReference type="PROSITE" id="PS00870">
    <property type="entry name" value="CLPAB_1"/>
    <property type="match status" value="1"/>
</dbReference>
<dbReference type="SMART" id="SM01086">
    <property type="entry name" value="ClpB_D2-small"/>
    <property type="match status" value="1"/>
</dbReference>
<dbReference type="SUPFAM" id="SSF81923">
    <property type="entry name" value="Double Clp-N motif"/>
    <property type="match status" value="1"/>
</dbReference>
<keyword evidence="6" id="KW-0378">Hydrolase</keyword>
<dbReference type="InterPro" id="IPR036628">
    <property type="entry name" value="Clp_N_dom_sf"/>
</dbReference>
<keyword evidence="1" id="KW-0547">Nucleotide-binding</keyword>
<dbReference type="Pfam" id="PF07724">
    <property type="entry name" value="AAA_2"/>
    <property type="match status" value="1"/>
</dbReference>
<dbReference type="Pfam" id="PF00004">
    <property type="entry name" value="AAA"/>
    <property type="match status" value="1"/>
</dbReference>
<dbReference type="FunFam" id="3.40.50.300:FF:000025">
    <property type="entry name" value="ATP-dependent Clp protease subunit"/>
    <property type="match status" value="1"/>
</dbReference>
<dbReference type="InterPro" id="IPR018368">
    <property type="entry name" value="ClpA/B_CS1"/>
</dbReference>
<feature type="domain" description="AAA+ ATPase" evidence="4">
    <location>
        <begin position="176"/>
        <end position="319"/>
    </location>
</feature>
<evidence type="ECO:0000256" key="2">
    <source>
        <dbReference type="ARBA" id="ARBA00022840"/>
    </source>
</evidence>
<reference evidence="6 7" key="1">
    <citation type="journal article" date="2018" name="Nat. Biotechnol.">
        <title>A standardized bacterial taxonomy based on genome phylogeny substantially revises the tree of life.</title>
        <authorList>
            <person name="Parks D.H."/>
            <person name="Chuvochina M."/>
            <person name="Waite D.W."/>
            <person name="Rinke C."/>
            <person name="Skarshewski A."/>
            <person name="Chaumeil P.A."/>
            <person name="Hugenholtz P."/>
        </authorList>
    </citation>
    <scope>NUCLEOTIDE SEQUENCE [LARGE SCALE GENOMIC DNA]</scope>
    <source>
        <strain evidence="6">UBA9956</strain>
    </source>
</reference>
<evidence type="ECO:0000259" key="5">
    <source>
        <dbReference type="SMART" id="SM01086"/>
    </source>
</evidence>
<dbReference type="GO" id="GO:0016887">
    <property type="term" value="F:ATP hydrolysis activity"/>
    <property type="evidence" value="ECO:0007669"/>
    <property type="project" value="InterPro"/>
</dbReference>
<feature type="domain" description="Clp ATPase C-terminal" evidence="5">
    <location>
        <begin position="685"/>
        <end position="774"/>
    </location>
</feature>
<dbReference type="SMART" id="SM00382">
    <property type="entry name" value="AAA"/>
    <property type="match status" value="2"/>
</dbReference>
<keyword evidence="3" id="KW-0143">Chaperone</keyword>
<evidence type="ECO:0000313" key="7">
    <source>
        <dbReference type="Proteomes" id="UP000264062"/>
    </source>
</evidence>
<dbReference type="FunFam" id="3.40.50.300:FF:000010">
    <property type="entry name" value="Chaperone clpB 1, putative"/>
    <property type="match status" value="1"/>
</dbReference>
<organism evidence="6 7">
    <name type="scientific">candidate division WOR-3 bacterium</name>
    <dbReference type="NCBI Taxonomy" id="2052148"/>
    <lineage>
        <taxon>Bacteria</taxon>
        <taxon>Bacteria division WOR-3</taxon>
    </lineage>
</organism>
<feature type="non-terminal residue" evidence="6">
    <location>
        <position position="1"/>
    </location>
</feature>
<dbReference type="InterPro" id="IPR050130">
    <property type="entry name" value="ClpA_ClpB"/>
</dbReference>
<dbReference type="CDD" id="cd00009">
    <property type="entry name" value="AAA"/>
    <property type="match status" value="1"/>
</dbReference>
<dbReference type="Gene3D" id="1.10.8.60">
    <property type="match status" value="2"/>
</dbReference>
<dbReference type="InterPro" id="IPR003593">
    <property type="entry name" value="AAA+_ATPase"/>
</dbReference>
<dbReference type="Gene3D" id="3.40.50.300">
    <property type="entry name" value="P-loop containing nucleotide triphosphate hydrolases"/>
    <property type="match status" value="2"/>
</dbReference>
<dbReference type="PRINTS" id="PR00300">
    <property type="entry name" value="CLPPROTEASEA"/>
</dbReference>
<dbReference type="Proteomes" id="UP000264062">
    <property type="component" value="Unassembled WGS sequence"/>
</dbReference>
<dbReference type="Gene3D" id="1.10.1780.10">
    <property type="entry name" value="Clp, N-terminal domain"/>
    <property type="match status" value="1"/>
</dbReference>
<feature type="domain" description="AAA+ ATPase" evidence="4">
    <location>
        <begin position="512"/>
        <end position="686"/>
    </location>
</feature>
<dbReference type="InterPro" id="IPR003959">
    <property type="entry name" value="ATPase_AAA_core"/>
</dbReference>
<dbReference type="CDD" id="cd19499">
    <property type="entry name" value="RecA-like_ClpB_Hsp104-like"/>
    <property type="match status" value="1"/>
</dbReference>
<accession>A0A350HAP1</accession>
<dbReference type="InterPro" id="IPR027417">
    <property type="entry name" value="P-loop_NTPase"/>
</dbReference>
<keyword evidence="6" id="KW-0645">Protease</keyword>
<dbReference type="GO" id="GO:0034605">
    <property type="term" value="P:cellular response to heat"/>
    <property type="evidence" value="ECO:0007669"/>
    <property type="project" value="TreeGrafter"/>
</dbReference>
<dbReference type="Gene3D" id="4.10.860.10">
    <property type="entry name" value="UVR domain"/>
    <property type="match status" value="1"/>
</dbReference>
<comment type="caution">
    <text evidence="6">The sequence shown here is derived from an EMBL/GenBank/DDBJ whole genome shotgun (WGS) entry which is preliminary data.</text>
</comment>
<dbReference type="PANTHER" id="PTHR11638">
    <property type="entry name" value="ATP-DEPENDENT CLP PROTEASE"/>
    <property type="match status" value="1"/>
</dbReference>
<proteinExistence type="predicted"/>